<gene>
    <name evidence="4" type="ORF">CYMTET_49116</name>
</gene>
<reference evidence="4 5" key="1">
    <citation type="journal article" date="2015" name="Genome Biol. Evol.">
        <title>Comparative Genomics of a Bacterivorous Green Alga Reveals Evolutionary Causalities and Consequences of Phago-Mixotrophic Mode of Nutrition.</title>
        <authorList>
            <person name="Burns J.A."/>
            <person name="Paasch A."/>
            <person name="Narechania A."/>
            <person name="Kim E."/>
        </authorList>
    </citation>
    <scope>NUCLEOTIDE SEQUENCE [LARGE SCALE GENOMIC DNA]</scope>
    <source>
        <strain evidence="4 5">PLY_AMNH</strain>
    </source>
</reference>
<dbReference type="PANTHER" id="PTHR22932:SF1">
    <property type="entry name" value="CO-CHAPERONE PROTEIN DAF-41"/>
    <property type="match status" value="1"/>
</dbReference>
<dbReference type="EMBL" id="LGRX02033481">
    <property type="protein sequence ID" value="KAK3241087.1"/>
    <property type="molecule type" value="Genomic_DNA"/>
</dbReference>
<protein>
    <recommendedName>
        <fullName evidence="3">CS domain-containing protein</fullName>
    </recommendedName>
</protein>
<comment type="caution">
    <text evidence="4">The sequence shown here is derived from an EMBL/GenBank/DDBJ whole genome shotgun (WGS) entry which is preliminary data.</text>
</comment>
<dbReference type="GO" id="GO:0006457">
    <property type="term" value="P:protein folding"/>
    <property type="evidence" value="ECO:0007669"/>
    <property type="project" value="TreeGrafter"/>
</dbReference>
<evidence type="ECO:0000259" key="3">
    <source>
        <dbReference type="PROSITE" id="PS51203"/>
    </source>
</evidence>
<dbReference type="GO" id="GO:0101031">
    <property type="term" value="C:protein folding chaperone complex"/>
    <property type="evidence" value="ECO:0007669"/>
    <property type="project" value="UniProtKB-ARBA"/>
</dbReference>
<dbReference type="AlphaFoldDB" id="A0AAE0EV17"/>
<proteinExistence type="inferred from homology"/>
<comment type="similarity">
    <text evidence="1">Belongs to the p23/wos2 family.</text>
</comment>
<dbReference type="FunFam" id="2.60.40.790:FF:000013">
    <property type="entry name" value="Very-long-chain (3R)-3-hydroxyacyl-CoA dehydratase"/>
    <property type="match status" value="1"/>
</dbReference>
<name>A0AAE0EV17_9CHLO</name>
<feature type="compositionally biased region" description="Acidic residues" evidence="2">
    <location>
        <begin position="142"/>
        <end position="161"/>
    </location>
</feature>
<dbReference type="CDD" id="cd06465">
    <property type="entry name" value="p23_hB-ind1_like"/>
    <property type="match status" value="1"/>
</dbReference>
<evidence type="ECO:0000256" key="2">
    <source>
        <dbReference type="SAM" id="MobiDB-lite"/>
    </source>
</evidence>
<accession>A0AAE0EV17</accession>
<dbReference type="SUPFAM" id="SSF49764">
    <property type="entry name" value="HSP20-like chaperones"/>
    <property type="match status" value="1"/>
</dbReference>
<dbReference type="GO" id="GO:0005829">
    <property type="term" value="C:cytosol"/>
    <property type="evidence" value="ECO:0007669"/>
    <property type="project" value="TreeGrafter"/>
</dbReference>
<feature type="region of interest" description="Disordered" evidence="2">
    <location>
        <begin position="141"/>
        <end position="161"/>
    </location>
</feature>
<dbReference type="GO" id="GO:0005634">
    <property type="term" value="C:nucleus"/>
    <property type="evidence" value="ECO:0007669"/>
    <property type="project" value="TreeGrafter"/>
</dbReference>
<feature type="domain" description="CS" evidence="3">
    <location>
        <begin position="6"/>
        <end position="96"/>
    </location>
</feature>
<dbReference type="GO" id="GO:0051879">
    <property type="term" value="F:Hsp90 protein binding"/>
    <property type="evidence" value="ECO:0007669"/>
    <property type="project" value="InterPro"/>
</dbReference>
<evidence type="ECO:0000313" key="4">
    <source>
        <dbReference type="EMBL" id="KAK3241087.1"/>
    </source>
</evidence>
<dbReference type="Gene3D" id="2.60.40.790">
    <property type="match status" value="1"/>
</dbReference>
<dbReference type="InterPro" id="IPR007052">
    <property type="entry name" value="CS_dom"/>
</dbReference>
<dbReference type="Proteomes" id="UP001190700">
    <property type="component" value="Unassembled WGS sequence"/>
</dbReference>
<dbReference type="Pfam" id="PF04969">
    <property type="entry name" value="CS"/>
    <property type="match status" value="1"/>
</dbReference>
<dbReference type="PANTHER" id="PTHR22932">
    <property type="entry name" value="TELOMERASE-BINDING PROTEIN P23 HSP90 CO-CHAPERONE"/>
    <property type="match status" value="1"/>
</dbReference>
<dbReference type="GO" id="GO:0051131">
    <property type="term" value="P:chaperone-mediated protein complex assembly"/>
    <property type="evidence" value="ECO:0007669"/>
    <property type="project" value="TreeGrafter"/>
</dbReference>
<dbReference type="GO" id="GO:0051087">
    <property type="term" value="F:protein-folding chaperone binding"/>
    <property type="evidence" value="ECO:0007669"/>
    <property type="project" value="TreeGrafter"/>
</dbReference>
<dbReference type="InterPro" id="IPR045250">
    <property type="entry name" value="p23-like"/>
</dbReference>
<dbReference type="PROSITE" id="PS51203">
    <property type="entry name" value="CS"/>
    <property type="match status" value="1"/>
</dbReference>
<sequence>MNTDSSRHPSVTWAQRKDKLYLTIHVSDCSKPNFKIDEEGDLYFEGIGGSEKALYSLNISLLYPVKNREAKVAITPRYLFLIIPKTESGPHWERLLRAPGRPPNYIKIDWDKWKDEDEEEAEANVKEFNVGELDDIHKYDEFADEELDSEGENDDAEPMED</sequence>
<dbReference type="InterPro" id="IPR008978">
    <property type="entry name" value="HSP20-like_chaperone"/>
</dbReference>
<evidence type="ECO:0000313" key="5">
    <source>
        <dbReference type="Proteomes" id="UP001190700"/>
    </source>
</evidence>
<keyword evidence="5" id="KW-1185">Reference proteome</keyword>
<organism evidence="4 5">
    <name type="scientific">Cymbomonas tetramitiformis</name>
    <dbReference type="NCBI Taxonomy" id="36881"/>
    <lineage>
        <taxon>Eukaryota</taxon>
        <taxon>Viridiplantae</taxon>
        <taxon>Chlorophyta</taxon>
        <taxon>Pyramimonadophyceae</taxon>
        <taxon>Pyramimonadales</taxon>
        <taxon>Pyramimonadaceae</taxon>
        <taxon>Cymbomonas</taxon>
    </lineage>
</organism>
<evidence type="ECO:0000256" key="1">
    <source>
        <dbReference type="ARBA" id="ARBA00025733"/>
    </source>
</evidence>